<dbReference type="PROSITE" id="PS51257">
    <property type="entry name" value="PROKAR_LIPOPROTEIN"/>
    <property type="match status" value="1"/>
</dbReference>
<dbReference type="Proteomes" id="UP000679220">
    <property type="component" value="Unassembled WGS sequence"/>
</dbReference>
<reference evidence="8" key="1">
    <citation type="journal article" date="2018" name="Int. J. Syst. Evol. Microbiol.">
        <title>Carboxylicivirga sediminis sp. nov., isolated from coastal sediment.</title>
        <authorList>
            <person name="Wang F.Q."/>
            <person name="Ren L.H."/>
            <person name="Zou R.J."/>
            <person name="Sun Y.Z."/>
            <person name="Liu X.J."/>
            <person name="Jiang F."/>
            <person name="Liu L.J."/>
        </authorList>
    </citation>
    <scope>NUCLEOTIDE SEQUENCE</scope>
    <source>
        <strain evidence="8">JR1</strain>
    </source>
</reference>
<comment type="caution">
    <text evidence="8">The sequence shown here is derived from an EMBL/GenBank/DDBJ whole genome shotgun (WGS) entry which is preliminary data.</text>
</comment>
<keyword evidence="5" id="KW-0998">Cell outer membrane</keyword>
<dbReference type="RefSeq" id="WP_212190302.1">
    <property type="nucleotide sequence ID" value="NZ_JAGTAR010000013.1"/>
</dbReference>
<dbReference type="EMBL" id="JAGTAR010000013">
    <property type="protein sequence ID" value="MBR8535865.1"/>
    <property type="molecule type" value="Genomic_DNA"/>
</dbReference>
<dbReference type="InterPro" id="IPR012944">
    <property type="entry name" value="SusD_RagB_dom"/>
</dbReference>
<reference evidence="8" key="2">
    <citation type="submission" date="2021-04" db="EMBL/GenBank/DDBJ databases">
        <authorList>
            <person name="Zhang T."/>
            <person name="Zhang Y."/>
            <person name="Lu D."/>
            <person name="Zuo D."/>
            <person name="Du Z."/>
        </authorList>
    </citation>
    <scope>NUCLEOTIDE SEQUENCE</scope>
    <source>
        <strain evidence="8">JR1</strain>
    </source>
</reference>
<proteinExistence type="inferred from homology"/>
<evidence type="ECO:0000256" key="2">
    <source>
        <dbReference type="ARBA" id="ARBA00006275"/>
    </source>
</evidence>
<evidence type="ECO:0000259" key="6">
    <source>
        <dbReference type="Pfam" id="PF07980"/>
    </source>
</evidence>
<organism evidence="8 9">
    <name type="scientific">Carboxylicivirga sediminis</name>
    <dbReference type="NCBI Taxonomy" id="2006564"/>
    <lineage>
        <taxon>Bacteria</taxon>
        <taxon>Pseudomonadati</taxon>
        <taxon>Bacteroidota</taxon>
        <taxon>Bacteroidia</taxon>
        <taxon>Marinilabiliales</taxon>
        <taxon>Marinilabiliaceae</taxon>
        <taxon>Carboxylicivirga</taxon>
    </lineage>
</organism>
<name>A0A941F618_9BACT</name>
<dbReference type="GO" id="GO:0009279">
    <property type="term" value="C:cell outer membrane"/>
    <property type="evidence" value="ECO:0007669"/>
    <property type="project" value="UniProtKB-SubCell"/>
</dbReference>
<keyword evidence="3" id="KW-0732">Signal</keyword>
<protein>
    <submittedName>
        <fullName evidence="8">RagB/SusD family nutrient uptake outer membrane protein</fullName>
    </submittedName>
</protein>
<evidence type="ECO:0000256" key="5">
    <source>
        <dbReference type="ARBA" id="ARBA00023237"/>
    </source>
</evidence>
<dbReference type="Pfam" id="PF07980">
    <property type="entry name" value="SusD_RagB"/>
    <property type="match status" value="1"/>
</dbReference>
<evidence type="ECO:0000256" key="1">
    <source>
        <dbReference type="ARBA" id="ARBA00004442"/>
    </source>
</evidence>
<evidence type="ECO:0000313" key="8">
    <source>
        <dbReference type="EMBL" id="MBR8535865.1"/>
    </source>
</evidence>
<evidence type="ECO:0000259" key="7">
    <source>
        <dbReference type="Pfam" id="PF14322"/>
    </source>
</evidence>
<dbReference type="Pfam" id="PF14322">
    <property type="entry name" value="SusD-like_3"/>
    <property type="match status" value="1"/>
</dbReference>
<dbReference type="CDD" id="cd08977">
    <property type="entry name" value="SusD"/>
    <property type="match status" value="1"/>
</dbReference>
<sequence>MKIVMKKNFIIYLNLFLFSVLLMGCSEEDITKLPVTAIFDDQFWTSEEQVIQAANAAHFDLDNVGQLQWDALTEVMFSQSGPNAEISTGALNPGASMVNSLWQSSYSSIRNANWFLDNVGKAGLDESKLDKYNGQWRFIRAWAHYKLLYQFGDVPIVDKVLAITEGKVTQSPRAEVLQFVLTELDKTISELSASDFTPEQGRINKWAAIALKSRILLYEGTLANDNTMLDESAKLAKQIMDQGGYSLHDNYTELFRPEGDGSEEIILARINADLEGQYHSLGQWLGPISFHASWNIFSPTIALVERYPDINGVPITSSPIYDADKPFENRDPRLNQSIFDWTKDVEYEGAMFINGGTWLNFRKFIDPSEEAEQRSHVDHIIFRLGEVYLNYVEASNELNGPSQELVDLINELRERGGKKAADDGSDIVVPPIALSGLTKDSFREIIRNERIIELVGEGVLYYDYHRWKLLETTMNQPAVGVVPLENRVFTAPRDYLWPIPEWELINNENLDQNAGWN</sequence>
<keyword evidence="9" id="KW-1185">Reference proteome</keyword>
<dbReference type="InterPro" id="IPR011990">
    <property type="entry name" value="TPR-like_helical_dom_sf"/>
</dbReference>
<dbReference type="AlphaFoldDB" id="A0A941F618"/>
<dbReference type="SUPFAM" id="SSF48452">
    <property type="entry name" value="TPR-like"/>
    <property type="match status" value="1"/>
</dbReference>
<feature type="domain" description="SusD-like N-terminal" evidence="7">
    <location>
        <begin position="84"/>
        <end position="217"/>
    </location>
</feature>
<keyword evidence="4" id="KW-0472">Membrane</keyword>
<accession>A0A941F618</accession>
<dbReference type="InterPro" id="IPR033985">
    <property type="entry name" value="SusD-like_N"/>
</dbReference>
<evidence type="ECO:0000313" key="9">
    <source>
        <dbReference type="Proteomes" id="UP000679220"/>
    </source>
</evidence>
<dbReference type="Gene3D" id="1.25.40.390">
    <property type="match status" value="1"/>
</dbReference>
<evidence type="ECO:0000256" key="4">
    <source>
        <dbReference type="ARBA" id="ARBA00023136"/>
    </source>
</evidence>
<comment type="similarity">
    <text evidence="2">Belongs to the SusD family.</text>
</comment>
<gene>
    <name evidence="8" type="ORF">KDU71_09885</name>
</gene>
<comment type="subcellular location">
    <subcellularLocation>
        <location evidence="1">Cell outer membrane</location>
    </subcellularLocation>
</comment>
<feature type="domain" description="RagB/SusD" evidence="6">
    <location>
        <begin position="289"/>
        <end position="516"/>
    </location>
</feature>
<evidence type="ECO:0000256" key="3">
    <source>
        <dbReference type="ARBA" id="ARBA00022729"/>
    </source>
</evidence>